<dbReference type="OrthoDB" id="10355029at2759"/>
<protein>
    <submittedName>
        <fullName evidence="2">Predicted protein</fullName>
    </submittedName>
</protein>
<gene>
    <name evidence="2" type="ORF">LEMA_uP108610.1</name>
</gene>
<reference evidence="3" key="1">
    <citation type="journal article" date="2011" name="Nat. Commun.">
        <title>Effector diversification within compartments of the Leptosphaeria maculans genome affected by Repeat-Induced Point mutations.</title>
        <authorList>
            <person name="Rouxel T."/>
            <person name="Grandaubert J."/>
            <person name="Hane J.K."/>
            <person name="Hoede C."/>
            <person name="van de Wouw A.P."/>
            <person name="Couloux A."/>
            <person name="Dominguez V."/>
            <person name="Anthouard V."/>
            <person name="Bally P."/>
            <person name="Bourras S."/>
            <person name="Cozijnsen A.J."/>
            <person name="Ciuffetti L.M."/>
            <person name="Degrave A."/>
            <person name="Dilmaghani A."/>
            <person name="Duret L."/>
            <person name="Fudal I."/>
            <person name="Goodwin S.B."/>
            <person name="Gout L."/>
            <person name="Glaser N."/>
            <person name="Linglin J."/>
            <person name="Kema G.H.J."/>
            <person name="Lapalu N."/>
            <person name="Lawrence C.B."/>
            <person name="May K."/>
            <person name="Meyer M."/>
            <person name="Ollivier B."/>
            <person name="Poulain J."/>
            <person name="Schoch C.L."/>
            <person name="Simon A."/>
            <person name="Spatafora J.W."/>
            <person name="Stachowiak A."/>
            <person name="Turgeon B.G."/>
            <person name="Tyler B.M."/>
            <person name="Vincent D."/>
            <person name="Weissenbach J."/>
            <person name="Amselem J."/>
            <person name="Quesneville H."/>
            <person name="Oliver R.P."/>
            <person name="Wincker P."/>
            <person name="Balesdent M.-H."/>
            <person name="Howlett B.J."/>
        </authorList>
    </citation>
    <scope>NUCLEOTIDE SEQUENCE [LARGE SCALE GENOMIC DNA]</scope>
    <source>
        <strain evidence="3">JN3 / isolate v23.1.3 / race Av1-4-5-6-7-8</strain>
    </source>
</reference>
<feature type="compositionally biased region" description="Pro residues" evidence="1">
    <location>
        <begin position="1"/>
        <end position="13"/>
    </location>
</feature>
<evidence type="ECO:0000313" key="3">
    <source>
        <dbReference type="Proteomes" id="UP000002668"/>
    </source>
</evidence>
<name>E4ZYS0_LEPMJ</name>
<evidence type="ECO:0000256" key="1">
    <source>
        <dbReference type="SAM" id="MobiDB-lite"/>
    </source>
</evidence>
<accession>E4ZYS0</accession>
<organism evidence="3">
    <name type="scientific">Leptosphaeria maculans (strain JN3 / isolate v23.1.3 / race Av1-4-5-6-7-8)</name>
    <name type="common">Blackleg fungus</name>
    <name type="synonym">Phoma lingam</name>
    <dbReference type="NCBI Taxonomy" id="985895"/>
    <lineage>
        <taxon>Eukaryota</taxon>
        <taxon>Fungi</taxon>
        <taxon>Dikarya</taxon>
        <taxon>Ascomycota</taxon>
        <taxon>Pezizomycotina</taxon>
        <taxon>Dothideomycetes</taxon>
        <taxon>Pleosporomycetidae</taxon>
        <taxon>Pleosporales</taxon>
        <taxon>Pleosporineae</taxon>
        <taxon>Leptosphaeriaceae</taxon>
        <taxon>Plenodomus</taxon>
        <taxon>Plenodomus lingam/Leptosphaeria maculans species complex</taxon>
    </lineage>
</organism>
<dbReference type="EMBL" id="FP929129">
    <property type="protein sequence ID" value="CBX96596.1"/>
    <property type="molecule type" value="Genomic_DNA"/>
</dbReference>
<dbReference type="InParanoid" id="E4ZYS0"/>
<feature type="region of interest" description="Disordered" evidence="1">
    <location>
        <begin position="1"/>
        <end position="25"/>
    </location>
</feature>
<dbReference type="AlphaFoldDB" id="E4ZYS0"/>
<evidence type="ECO:0000313" key="2">
    <source>
        <dbReference type="EMBL" id="CBX96596.1"/>
    </source>
</evidence>
<dbReference type="HOGENOM" id="CLU_2794409_0_0_1"/>
<proteinExistence type="predicted"/>
<dbReference type="Proteomes" id="UP000002668">
    <property type="component" value="Genome"/>
</dbReference>
<sequence>MTPRPPLPSPLVPAAPASSLFREGTDGDSAAHQMICFIALIAGEDGVGHMCGVDRLCGVDDRQGWFGS</sequence>
<dbReference type="VEuPathDB" id="FungiDB:LEMA_uP108610.1"/>
<keyword evidence="3" id="KW-1185">Reference proteome</keyword>